<comment type="catalytic activity">
    <reaction evidence="1">
        <text>futalosine + H2O = dehypoxanthine futalosine + hypoxanthine</text>
        <dbReference type="Rhea" id="RHEA:25904"/>
        <dbReference type="ChEBI" id="CHEBI:15377"/>
        <dbReference type="ChEBI" id="CHEBI:17368"/>
        <dbReference type="ChEBI" id="CHEBI:58863"/>
        <dbReference type="ChEBI" id="CHEBI:58864"/>
        <dbReference type="EC" id="3.2.2.26"/>
    </reaction>
</comment>
<dbReference type="NCBIfam" id="TIGR03664">
    <property type="entry name" value="fut_nucase"/>
    <property type="match status" value="1"/>
</dbReference>
<dbReference type="InterPro" id="IPR019963">
    <property type="entry name" value="FL_hydrolase_MqnB"/>
</dbReference>
<keyword evidence="1" id="KW-0474">Menaquinone biosynthesis</keyword>
<dbReference type="InterPro" id="IPR000845">
    <property type="entry name" value="Nucleoside_phosphorylase_d"/>
</dbReference>
<name>A0A329MM79_9BACL</name>
<evidence type="ECO:0000259" key="3">
    <source>
        <dbReference type="Pfam" id="PF01048"/>
    </source>
</evidence>
<dbReference type="SUPFAM" id="SSF53167">
    <property type="entry name" value="Purine and uridine phosphorylases"/>
    <property type="match status" value="1"/>
</dbReference>
<evidence type="ECO:0000256" key="2">
    <source>
        <dbReference type="NCBIfam" id="TIGR03664"/>
    </source>
</evidence>
<keyword evidence="1 4" id="KW-0378">Hydrolase</keyword>
<feature type="domain" description="Nucleoside phosphorylase" evidence="3">
    <location>
        <begin position="36"/>
        <end position="217"/>
    </location>
</feature>
<dbReference type="GO" id="GO:0019284">
    <property type="term" value="P:L-methionine salvage from S-adenosylmethionine"/>
    <property type="evidence" value="ECO:0007669"/>
    <property type="project" value="TreeGrafter"/>
</dbReference>
<comment type="similarity">
    <text evidence="1">Belongs to the PNP/UDP phosphorylase family. Futalosine hydrolase subfamily.</text>
</comment>
<dbReference type="EMBL" id="QMFB01000014">
    <property type="protein sequence ID" value="RAV19007.1"/>
    <property type="molecule type" value="Genomic_DNA"/>
</dbReference>
<dbReference type="InterPro" id="IPR035994">
    <property type="entry name" value="Nucleoside_phosphorylase_sf"/>
</dbReference>
<dbReference type="Pfam" id="PF01048">
    <property type="entry name" value="PNP_UDP_1"/>
    <property type="match status" value="1"/>
</dbReference>
<dbReference type="GO" id="GO:0005829">
    <property type="term" value="C:cytosol"/>
    <property type="evidence" value="ECO:0007669"/>
    <property type="project" value="TreeGrafter"/>
</dbReference>
<dbReference type="Gene3D" id="3.40.50.1580">
    <property type="entry name" value="Nucleoside phosphorylase domain"/>
    <property type="match status" value="1"/>
</dbReference>
<dbReference type="OrthoDB" id="9788270at2"/>
<gene>
    <name evidence="1" type="primary">mqnB</name>
    <name evidence="4" type="ORF">DQG23_22950</name>
</gene>
<protein>
    <recommendedName>
        <fullName evidence="1 2">Futalosine hydrolase</fullName>
        <shortName evidence="1">FL hydrolase</shortName>
        <ecNumber evidence="1 2">3.2.2.26</ecNumber>
    </recommendedName>
    <alternativeName>
        <fullName evidence="1">Futalosine nucleosidase</fullName>
    </alternativeName>
    <alternativeName>
        <fullName evidence="1">Menaquinone biosynthetic enzyme MqnB</fullName>
    </alternativeName>
</protein>
<dbReference type="PANTHER" id="PTHR46832:SF2">
    <property type="entry name" value="FUTALOSINE HYDROLASE"/>
    <property type="match status" value="1"/>
</dbReference>
<dbReference type="UniPathway" id="UPA00079"/>
<dbReference type="AlphaFoldDB" id="A0A329MM79"/>
<dbReference type="HAMAP" id="MF_00991">
    <property type="entry name" value="MqnB"/>
    <property type="match status" value="1"/>
</dbReference>
<dbReference type="RefSeq" id="WP_113033215.1">
    <property type="nucleotide sequence ID" value="NZ_QMFB01000014.1"/>
</dbReference>
<organism evidence="4 5">
    <name type="scientific">Paenibacillus contaminans</name>
    <dbReference type="NCBI Taxonomy" id="450362"/>
    <lineage>
        <taxon>Bacteria</taxon>
        <taxon>Bacillati</taxon>
        <taxon>Bacillota</taxon>
        <taxon>Bacilli</taxon>
        <taxon>Bacillales</taxon>
        <taxon>Paenibacillaceae</taxon>
        <taxon>Paenibacillus</taxon>
    </lineage>
</organism>
<keyword evidence="5" id="KW-1185">Reference proteome</keyword>
<comment type="caution">
    <text evidence="4">The sequence shown here is derived from an EMBL/GenBank/DDBJ whole genome shotgun (WGS) entry which is preliminary data.</text>
</comment>
<dbReference type="EC" id="3.2.2.26" evidence="1 2"/>
<dbReference type="NCBIfam" id="NF006087">
    <property type="entry name" value="PRK08236.1"/>
    <property type="match status" value="1"/>
</dbReference>
<dbReference type="GO" id="GO:0009234">
    <property type="term" value="P:menaquinone biosynthetic process"/>
    <property type="evidence" value="ECO:0007669"/>
    <property type="project" value="UniProtKB-UniRule"/>
</dbReference>
<dbReference type="GO" id="GO:0008782">
    <property type="term" value="F:adenosylhomocysteine nucleosidase activity"/>
    <property type="evidence" value="ECO:0007669"/>
    <property type="project" value="TreeGrafter"/>
</dbReference>
<dbReference type="PANTHER" id="PTHR46832">
    <property type="entry name" value="5'-METHYLTHIOADENOSINE/S-ADENOSYLHOMOCYSTEINE NUCLEOSIDASE"/>
    <property type="match status" value="1"/>
</dbReference>
<dbReference type="GO" id="GO:0008930">
    <property type="term" value="F:methylthioadenosine nucleosidase activity"/>
    <property type="evidence" value="ECO:0007669"/>
    <property type="project" value="TreeGrafter"/>
</dbReference>
<dbReference type="Proteomes" id="UP000250369">
    <property type="component" value="Unassembled WGS sequence"/>
</dbReference>
<comment type="function">
    <text evidence="1">Catalyzes the hydrolysis of futalosine (FL) to dehypoxanthine futalosine (DHFL) and hypoxanthine, a step in the biosynthesis of menaquinone (MK, vitamin K2).</text>
</comment>
<dbReference type="GO" id="GO:0009116">
    <property type="term" value="P:nucleoside metabolic process"/>
    <property type="evidence" value="ECO:0007669"/>
    <property type="project" value="InterPro"/>
</dbReference>
<comment type="pathway">
    <text evidence="1">Quinol/quinone metabolism; menaquinone biosynthesis.</text>
</comment>
<sequence>MNVNRRKRVLIAVSVDAERDAVLRGLGEAGSGVFEVFAAGVGTAPAAASTAKKLASGTYDLVVNAGICGGFAGQAEIGSLVVASEIVAADLGAESAEGFIGLDELGFGLARAEVDAGLAGRAAEAFAAAGLPVVLAPILTVSTVTGTAASAAELASRVPGAAGEGMEGFGVAAAAKEFGLPVLEIRAVSNAVGPRDKSAWRIKEALQSLEAASKVLTEVFS</sequence>
<evidence type="ECO:0000313" key="5">
    <source>
        <dbReference type="Proteomes" id="UP000250369"/>
    </source>
</evidence>
<proteinExistence type="inferred from homology"/>
<keyword evidence="4" id="KW-0326">Glycosidase</keyword>
<evidence type="ECO:0000256" key="1">
    <source>
        <dbReference type="HAMAP-Rule" id="MF_00991"/>
    </source>
</evidence>
<dbReference type="CDD" id="cd17766">
    <property type="entry name" value="futalosine_nucleosidase_MqnB"/>
    <property type="match status" value="1"/>
</dbReference>
<evidence type="ECO:0000313" key="4">
    <source>
        <dbReference type="EMBL" id="RAV19007.1"/>
    </source>
</evidence>
<reference evidence="4 5" key="1">
    <citation type="journal article" date="2009" name="Int. J. Syst. Evol. Microbiol.">
        <title>Paenibacillus contaminans sp. nov., isolated from a contaminated laboratory plate.</title>
        <authorList>
            <person name="Chou J.H."/>
            <person name="Lee J.H."/>
            <person name="Lin M.C."/>
            <person name="Chang P.S."/>
            <person name="Arun A.B."/>
            <person name="Young C.C."/>
            <person name="Chen W.M."/>
        </authorList>
    </citation>
    <scope>NUCLEOTIDE SEQUENCE [LARGE SCALE GENOMIC DNA]</scope>
    <source>
        <strain evidence="4 5">CKOBP-6</strain>
    </source>
</reference>
<accession>A0A329MM79</accession>